<dbReference type="EMBL" id="CAJNOG010000024">
    <property type="protein sequence ID" value="CAF0784234.1"/>
    <property type="molecule type" value="Genomic_DNA"/>
</dbReference>
<proteinExistence type="inferred from homology"/>
<evidence type="ECO:0000256" key="1">
    <source>
        <dbReference type="ARBA" id="ARBA00009024"/>
    </source>
</evidence>
<evidence type="ECO:0000313" key="3">
    <source>
        <dbReference type="EMBL" id="CAF3944441.1"/>
    </source>
</evidence>
<organism evidence="2 4">
    <name type="scientific">Adineta steineri</name>
    <dbReference type="NCBI Taxonomy" id="433720"/>
    <lineage>
        <taxon>Eukaryota</taxon>
        <taxon>Metazoa</taxon>
        <taxon>Spiralia</taxon>
        <taxon>Gnathifera</taxon>
        <taxon>Rotifera</taxon>
        <taxon>Eurotatoria</taxon>
        <taxon>Bdelloidea</taxon>
        <taxon>Adinetida</taxon>
        <taxon>Adinetidae</taxon>
        <taxon>Adineta</taxon>
    </lineage>
</organism>
<dbReference type="Proteomes" id="UP000663845">
    <property type="component" value="Unassembled WGS sequence"/>
</dbReference>
<accession>A0A813RRV1</accession>
<reference evidence="2" key="1">
    <citation type="submission" date="2021-02" db="EMBL/GenBank/DDBJ databases">
        <authorList>
            <person name="Nowell W R."/>
        </authorList>
    </citation>
    <scope>NUCLEOTIDE SEQUENCE</scope>
</reference>
<dbReference type="InterPro" id="IPR006461">
    <property type="entry name" value="PLAC_motif_containing"/>
</dbReference>
<sequence length="157" mass="18143">MAYTQVHPFSAPNQPQYQQQYQPQYQPQYEPQYQSQYQPRAQQFAVTNQPQYQPQVRPFHDLNNEWTVGLCECCNNCGQCCYAYFCWCCFVGSLAKDIDESMCSCCCLMNVLAVYRMKVRAVLKIRGDSCSDACVVCWCPCCAALQMRNELKNRGMA</sequence>
<gene>
    <name evidence="2" type="ORF">JYZ213_LOCUS4356</name>
    <name evidence="3" type="ORF">OXD698_LOCUS26308</name>
</gene>
<dbReference type="Proteomes" id="UP000663844">
    <property type="component" value="Unassembled WGS sequence"/>
</dbReference>
<evidence type="ECO:0000313" key="4">
    <source>
        <dbReference type="Proteomes" id="UP000663845"/>
    </source>
</evidence>
<name>A0A813RRV1_9BILA</name>
<comment type="caution">
    <text evidence="2">The sequence shown here is derived from an EMBL/GenBank/DDBJ whole genome shotgun (WGS) entry which is preliminary data.</text>
</comment>
<dbReference type="PANTHER" id="PTHR15907">
    <property type="entry name" value="DUF614 FAMILY PROTEIN-RELATED"/>
    <property type="match status" value="1"/>
</dbReference>
<dbReference type="AlphaFoldDB" id="A0A813RRV1"/>
<dbReference type="EMBL" id="CAJOAZ010002606">
    <property type="protein sequence ID" value="CAF3944441.1"/>
    <property type="molecule type" value="Genomic_DNA"/>
</dbReference>
<evidence type="ECO:0000313" key="2">
    <source>
        <dbReference type="EMBL" id="CAF0784234.1"/>
    </source>
</evidence>
<protein>
    <submittedName>
        <fullName evidence="2">Uncharacterized protein</fullName>
    </submittedName>
</protein>
<dbReference type="NCBIfam" id="TIGR01571">
    <property type="entry name" value="A_thal_Cys_rich"/>
    <property type="match status" value="1"/>
</dbReference>
<comment type="similarity">
    <text evidence="1">Belongs to the cornifelin family.</text>
</comment>
<dbReference type="Pfam" id="PF04749">
    <property type="entry name" value="PLAC8"/>
    <property type="match status" value="1"/>
</dbReference>